<gene>
    <name evidence="1" type="ORF">CCMP2556_LOCUS4616</name>
    <name evidence="2" type="ORF">CCMP2556_LOCUS4617</name>
</gene>
<organism evidence="2 3">
    <name type="scientific">Durusdinium trenchii</name>
    <dbReference type="NCBI Taxonomy" id="1381693"/>
    <lineage>
        <taxon>Eukaryota</taxon>
        <taxon>Sar</taxon>
        <taxon>Alveolata</taxon>
        <taxon>Dinophyceae</taxon>
        <taxon>Suessiales</taxon>
        <taxon>Symbiodiniaceae</taxon>
        <taxon>Durusdinium</taxon>
    </lineage>
</organism>
<dbReference type="EMBL" id="CAXAMN010001902">
    <property type="protein sequence ID" value="CAK8996835.1"/>
    <property type="molecule type" value="Genomic_DNA"/>
</dbReference>
<feature type="non-terminal residue" evidence="2">
    <location>
        <position position="119"/>
    </location>
</feature>
<dbReference type="EMBL" id="CAXAMN010001901">
    <property type="protein sequence ID" value="CAK8996833.1"/>
    <property type="molecule type" value="Genomic_DNA"/>
</dbReference>
<keyword evidence="3" id="KW-1185">Reference proteome</keyword>
<evidence type="ECO:0000313" key="3">
    <source>
        <dbReference type="Proteomes" id="UP001642484"/>
    </source>
</evidence>
<protein>
    <submittedName>
        <fullName evidence="2">Uncharacterized protein</fullName>
    </submittedName>
</protein>
<comment type="caution">
    <text evidence="2">The sequence shown here is derived from an EMBL/GenBank/DDBJ whole genome shotgun (WGS) entry which is preliminary data.</text>
</comment>
<feature type="non-terminal residue" evidence="2">
    <location>
        <position position="1"/>
    </location>
</feature>
<name>A0ABP0I2M5_9DINO</name>
<evidence type="ECO:0000313" key="2">
    <source>
        <dbReference type="EMBL" id="CAK8996835.1"/>
    </source>
</evidence>
<proteinExistence type="predicted"/>
<evidence type="ECO:0000313" key="1">
    <source>
        <dbReference type="EMBL" id="CAK8996833.1"/>
    </source>
</evidence>
<dbReference type="Proteomes" id="UP001642484">
    <property type="component" value="Unassembled WGS sequence"/>
</dbReference>
<reference evidence="2 3" key="1">
    <citation type="submission" date="2024-02" db="EMBL/GenBank/DDBJ databases">
        <authorList>
            <person name="Chen Y."/>
            <person name="Shah S."/>
            <person name="Dougan E. K."/>
            <person name="Thang M."/>
            <person name="Chan C."/>
        </authorList>
    </citation>
    <scope>NUCLEOTIDE SEQUENCE [LARGE SCALE GENOMIC DNA]</scope>
</reference>
<accession>A0ABP0I2M5</accession>
<sequence length="119" mass="13281">DKNRSRTDGGNNGKEQKKDHEAHQQEKKQKEAEDELKKVKQMLEEYEKEKSSKLRRTASVCVSLDLSSDENEHAEDDCISTPGSPQSSEPTELMDDSDGHGHAEEGEGEGSYDKTESAE</sequence>